<reference evidence="1 2" key="1">
    <citation type="submission" date="2020-05" db="EMBL/GenBank/DDBJ databases">
        <authorList>
            <person name="Carlin C.R."/>
        </authorList>
    </citation>
    <scope>NUCLEOTIDE SEQUENCE [LARGE SCALE GENOMIC DNA]</scope>
    <source>
        <strain evidence="1 2">FSL W9-0585</strain>
    </source>
</reference>
<organism evidence="1 2">
    <name type="scientific">Listeria rustica</name>
    <dbReference type="NCBI Taxonomy" id="2713503"/>
    <lineage>
        <taxon>Bacteria</taxon>
        <taxon>Bacillati</taxon>
        <taxon>Bacillota</taxon>
        <taxon>Bacilli</taxon>
        <taxon>Bacillales</taxon>
        <taxon>Listeriaceae</taxon>
        <taxon>Listeria</taxon>
    </lineage>
</organism>
<accession>A0A7W1YG47</accession>
<evidence type="ECO:0000313" key="1">
    <source>
        <dbReference type="EMBL" id="MBA3926400.1"/>
    </source>
</evidence>
<dbReference type="Proteomes" id="UP000548787">
    <property type="component" value="Unassembled WGS sequence"/>
</dbReference>
<name>A0A7W1YG47_9LIST</name>
<gene>
    <name evidence="1" type="ORF">HPK16_08600</name>
</gene>
<dbReference type="EMBL" id="JABJVM010000007">
    <property type="protein sequence ID" value="MBA3926400.1"/>
    <property type="molecule type" value="Genomic_DNA"/>
</dbReference>
<protein>
    <submittedName>
        <fullName evidence="1">DUF4435 domain-containing protein</fullName>
    </submittedName>
</protein>
<proteinExistence type="predicted"/>
<keyword evidence="2" id="KW-1185">Reference proteome</keyword>
<evidence type="ECO:0000313" key="2">
    <source>
        <dbReference type="Proteomes" id="UP000548787"/>
    </source>
</evidence>
<dbReference type="RefSeq" id="WP_181676562.1">
    <property type="nucleotide sequence ID" value="NZ_JABJVM010000007.1"/>
</dbReference>
<reference evidence="1 2" key="2">
    <citation type="submission" date="2020-08" db="EMBL/GenBank/DDBJ databases">
        <title>Listeria ohnekaius sp. nov. and Listeria portnoyii sp. nov. isolated from non-agricultural and natural environments.</title>
        <authorList>
            <person name="Weller D."/>
            <person name="Belias A.M."/>
            <person name="Liao J."/>
            <person name="Guo S."/>
            <person name="Orsi R.H."/>
            <person name="Wiedmann M."/>
        </authorList>
    </citation>
    <scope>NUCLEOTIDE SEQUENCE [LARGE SCALE GENOMIC DNA]</scope>
    <source>
        <strain evidence="1 2">FSL W9-0585</strain>
    </source>
</reference>
<sequence>MTYSIENTIEEVVGEIIMSKKKYIILEGKTDVSFWEAVLQGNEEDFVLIGADRIKSAFNSNKKTVIQAIEELNKHSHKSFGIVDLDYDLFSESPCDANDMGNIYFYSAHSLETVIFNSDILLKVINVISSRRFTDQNIDELRKKISEVIRIKGFLRIANEQEILGDSNSCNKIKIDKFYNKKNLTPRDIDEILRSLQGSWKLTPEKIDILKKKIFEFEDVEDKYMCHGHDLFSMLENIIGTTIIPTPDNMKYKEAQIINLFIAYYDSFGKTRNVPFDLIGDFILETNRNLVDYGRLNKSVEEEVTRG</sequence>
<dbReference type="AlphaFoldDB" id="A0A7W1YG47"/>
<comment type="caution">
    <text evidence="1">The sequence shown here is derived from an EMBL/GenBank/DDBJ whole genome shotgun (WGS) entry which is preliminary data.</text>
</comment>